<dbReference type="Proteomes" id="UP000825701">
    <property type="component" value="Chromosome"/>
</dbReference>
<keyword evidence="5 10" id="KW-0547">Nucleotide-binding</keyword>
<dbReference type="InterPro" id="IPR006204">
    <property type="entry name" value="GHMP_kinase_N_dom"/>
</dbReference>
<keyword evidence="8 10" id="KW-0414">Isoprene biosynthesis</keyword>
<dbReference type="EMBL" id="CP081869">
    <property type="protein sequence ID" value="QZO01301.1"/>
    <property type="molecule type" value="Genomic_DNA"/>
</dbReference>
<dbReference type="GO" id="GO:0050515">
    <property type="term" value="F:4-(cytidine 5'-diphospho)-2-C-methyl-D-erythritol kinase activity"/>
    <property type="evidence" value="ECO:0007669"/>
    <property type="project" value="UniProtKB-UniRule"/>
</dbReference>
<evidence type="ECO:0000256" key="4">
    <source>
        <dbReference type="ARBA" id="ARBA00022679"/>
    </source>
</evidence>
<evidence type="ECO:0000256" key="9">
    <source>
        <dbReference type="ARBA" id="ARBA00032554"/>
    </source>
</evidence>
<reference evidence="13" key="1">
    <citation type="submission" date="2021-08" db="EMBL/GenBank/DDBJ databases">
        <authorList>
            <person name="Zhang H."/>
            <person name="Xu M."/>
            <person name="Yu Z."/>
            <person name="Yang L."/>
            <person name="Cai Y."/>
        </authorList>
    </citation>
    <scope>NUCLEOTIDE SEQUENCE</scope>
    <source>
        <strain evidence="13">CHL1</strain>
    </source>
</reference>
<evidence type="ECO:0000313" key="13">
    <source>
        <dbReference type="EMBL" id="QZO01301.1"/>
    </source>
</evidence>
<evidence type="ECO:0000256" key="8">
    <source>
        <dbReference type="ARBA" id="ARBA00023229"/>
    </source>
</evidence>
<dbReference type="Gene3D" id="3.30.70.890">
    <property type="entry name" value="GHMP kinase, C-terminal domain"/>
    <property type="match status" value="1"/>
</dbReference>
<dbReference type="KEGG" id="cmet:K6K41_07335"/>
<dbReference type="PIRSF" id="PIRSF010376">
    <property type="entry name" value="IspE"/>
    <property type="match status" value="1"/>
</dbReference>
<dbReference type="HAMAP" id="MF_00061">
    <property type="entry name" value="IspE"/>
    <property type="match status" value="1"/>
</dbReference>
<feature type="active site" evidence="10">
    <location>
        <position position="139"/>
    </location>
</feature>
<feature type="domain" description="GHMP kinase C-terminal" evidence="12">
    <location>
        <begin position="210"/>
        <end position="274"/>
    </location>
</feature>
<dbReference type="Pfam" id="PF00288">
    <property type="entry name" value="GHMP_kinases_N"/>
    <property type="match status" value="1"/>
</dbReference>
<organism evidence="13 14">
    <name type="scientific">Chenggangzhangella methanolivorans</name>
    <dbReference type="NCBI Taxonomy" id="1437009"/>
    <lineage>
        <taxon>Bacteria</taxon>
        <taxon>Pseudomonadati</taxon>
        <taxon>Pseudomonadota</taxon>
        <taxon>Alphaproteobacteria</taxon>
        <taxon>Hyphomicrobiales</taxon>
        <taxon>Methylopilaceae</taxon>
        <taxon>Chenggangzhangella</taxon>
    </lineage>
</organism>
<dbReference type="Gene3D" id="3.30.230.10">
    <property type="match status" value="1"/>
</dbReference>
<dbReference type="Pfam" id="PF08544">
    <property type="entry name" value="GHMP_kinases_C"/>
    <property type="match status" value="1"/>
</dbReference>
<evidence type="ECO:0000256" key="10">
    <source>
        <dbReference type="HAMAP-Rule" id="MF_00061"/>
    </source>
</evidence>
<evidence type="ECO:0000259" key="12">
    <source>
        <dbReference type="Pfam" id="PF08544"/>
    </source>
</evidence>
<comment type="catalytic activity">
    <reaction evidence="10">
        <text>4-CDP-2-C-methyl-D-erythritol + ATP = 4-CDP-2-C-methyl-D-erythritol 2-phosphate + ADP + H(+)</text>
        <dbReference type="Rhea" id="RHEA:18437"/>
        <dbReference type="ChEBI" id="CHEBI:15378"/>
        <dbReference type="ChEBI" id="CHEBI:30616"/>
        <dbReference type="ChEBI" id="CHEBI:57823"/>
        <dbReference type="ChEBI" id="CHEBI:57919"/>
        <dbReference type="ChEBI" id="CHEBI:456216"/>
        <dbReference type="EC" id="2.7.1.148"/>
    </reaction>
</comment>
<keyword evidence="6 10" id="KW-0418">Kinase</keyword>
<evidence type="ECO:0000256" key="7">
    <source>
        <dbReference type="ARBA" id="ARBA00022840"/>
    </source>
</evidence>
<dbReference type="InterPro" id="IPR014721">
    <property type="entry name" value="Ribsml_uS5_D2-typ_fold_subgr"/>
</dbReference>
<sequence length="284" mass="28996">MLRARAPAKVNLTLHVLGRRADGFHELDSLVAFAGCAADALAFRPSEGLALSVEGPFACAAGDVAGDDNLVLKAAREAAARIPGLRLGRFSLVKRIPVAAGLGGGSADAAAALRLLAQANGIAAEDPRLVEAAAATGSDVPACLVSRAARMTGRGEGVAPLAGFAPLAAVLANPLKPVSTPEIFRRLALKPGETRSETTAAPDAGLAALVAARNDLEAPARSLLADIGTGLEALAQTEGCRLARMSGSGATVFGLYDDQRSARRAARALRAALPGWWVMPTMLR</sequence>
<dbReference type="EC" id="2.7.1.148" evidence="2 10"/>
<dbReference type="PANTHER" id="PTHR43527:SF2">
    <property type="entry name" value="4-DIPHOSPHOCYTIDYL-2-C-METHYL-D-ERYTHRITOL KINASE, CHLOROPLASTIC"/>
    <property type="match status" value="1"/>
</dbReference>
<dbReference type="GO" id="GO:0019288">
    <property type="term" value="P:isopentenyl diphosphate biosynthetic process, methylerythritol 4-phosphate pathway"/>
    <property type="evidence" value="ECO:0007669"/>
    <property type="project" value="UniProtKB-UniRule"/>
</dbReference>
<comment type="function">
    <text evidence="10">Catalyzes the phosphorylation of the position 2 hydroxy group of 4-diphosphocytidyl-2C-methyl-D-erythritol.</text>
</comment>
<dbReference type="InterPro" id="IPR004424">
    <property type="entry name" value="IspE"/>
</dbReference>
<evidence type="ECO:0000256" key="2">
    <source>
        <dbReference type="ARBA" id="ARBA00012052"/>
    </source>
</evidence>
<feature type="binding site" evidence="10">
    <location>
        <begin position="97"/>
        <end position="107"/>
    </location>
    <ligand>
        <name>ATP</name>
        <dbReference type="ChEBI" id="CHEBI:30616"/>
    </ligand>
</feature>
<dbReference type="GO" id="GO:0016114">
    <property type="term" value="P:terpenoid biosynthetic process"/>
    <property type="evidence" value="ECO:0007669"/>
    <property type="project" value="InterPro"/>
</dbReference>
<evidence type="ECO:0000256" key="1">
    <source>
        <dbReference type="ARBA" id="ARBA00009684"/>
    </source>
</evidence>
<proteinExistence type="inferred from homology"/>
<dbReference type="SUPFAM" id="SSF55060">
    <property type="entry name" value="GHMP Kinase, C-terminal domain"/>
    <property type="match status" value="1"/>
</dbReference>
<evidence type="ECO:0000256" key="5">
    <source>
        <dbReference type="ARBA" id="ARBA00022741"/>
    </source>
</evidence>
<evidence type="ECO:0000256" key="3">
    <source>
        <dbReference type="ARBA" id="ARBA00017473"/>
    </source>
</evidence>
<evidence type="ECO:0000259" key="11">
    <source>
        <dbReference type="Pfam" id="PF00288"/>
    </source>
</evidence>
<dbReference type="NCBIfam" id="NF011202">
    <property type="entry name" value="PRK14608.1"/>
    <property type="match status" value="1"/>
</dbReference>
<comment type="similarity">
    <text evidence="1 10">Belongs to the GHMP kinase family. IspE subfamily.</text>
</comment>
<evidence type="ECO:0000313" key="14">
    <source>
        <dbReference type="Proteomes" id="UP000825701"/>
    </source>
</evidence>
<dbReference type="InterPro" id="IPR013750">
    <property type="entry name" value="GHMP_kinase_C_dom"/>
</dbReference>
<comment type="pathway">
    <text evidence="10">Isoprenoid biosynthesis; isopentenyl diphosphate biosynthesis via DXP pathway; isopentenyl diphosphate from 1-deoxy-D-xylulose 5-phosphate: step 3/6.</text>
</comment>
<keyword evidence="7 10" id="KW-0067">ATP-binding</keyword>
<dbReference type="InterPro" id="IPR020568">
    <property type="entry name" value="Ribosomal_Su5_D2-typ_SF"/>
</dbReference>
<dbReference type="AlphaFoldDB" id="A0A9E6RAQ7"/>
<name>A0A9E6RAQ7_9HYPH</name>
<feature type="active site" evidence="10">
    <location>
        <position position="9"/>
    </location>
</feature>
<dbReference type="PANTHER" id="PTHR43527">
    <property type="entry name" value="4-DIPHOSPHOCYTIDYL-2-C-METHYL-D-ERYTHRITOL KINASE, CHLOROPLASTIC"/>
    <property type="match status" value="1"/>
</dbReference>
<protein>
    <recommendedName>
        <fullName evidence="3 10">4-diphosphocytidyl-2-C-methyl-D-erythritol kinase</fullName>
        <shortName evidence="10">CMK</shortName>
        <ecNumber evidence="2 10">2.7.1.148</ecNumber>
    </recommendedName>
    <alternativeName>
        <fullName evidence="9 10">4-(cytidine-5'-diphospho)-2-C-methyl-D-erythritol kinase</fullName>
    </alternativeName>
</protein>
<dbReference type="RefSeq" id="WP_261404557.1">
    <property type="nucleotide sequence ID" value="NZ_CP081869.1"/>
</dbReference>
<gene>
    <name evidence="10" type="primary">ispE</name>
    <name evidence="13" type="ORF">K6K41_07335</name>
</gene>
<keyword evidence="4 10" id="KW-0808">Transferase</keyword>
<dbReference type="GO" id="GO:0005524">
    <property type="term" value="F:ATP binding"/>
    <property type="evidence" value="ECO:0007669"/>
    <property type="project" value="UniProtKB-UniRule"/>
</dbReference>
<dbReference type="SUPFAM" id="SSF54211">
    <property type="entry name" value="Ribosomal protein S5 domain 2-like"/>
    <property type="match status" value="1"/>
</dbReference>
<dbReference type="InterPro" id="IPR036554">
    <property type="entry name" value="GHMP_kinase_C_sf"/>
</dbReference>
<feature type="domain" description="GHMP kinase N-terminal" evidence="11">
    <location>
        <begin position="69"/>
        <end position="145"/>
    </location>
</feature>
<accession>A0A9E6RAQ7</accession>
<evidence type="ECO:0000256" key="6">
    <source>
        <dbReference type="ARBA" id="ARBA00022777"/>
    </source>
</evidence>
<keyword evidence="14" id="KW-1185">Reference proteome</keyword>